<keyword evidence="3" id="KW-1185">Reference proteome</keyword>
<dbReference type="AlphaFoldDB" id="A0A5C3LPB6"/>
<reference evidence="2 3" key="1">
    <citation type="journal article" date="2019" name="Nat. Ecol. Evol.">
        <title>Megaphylogeny resolves global patterns of mushroom evolution.</title>
        <authorList>
            <person name="Varga T."/>
            <person name="Krizsan K."/>
            <person name="Foldi C."/>
            <person name="Dima B."/>
            <person name="Sanchez-Garcia M."/>
            <person name="Sanchez-Ramirez S."/>
            <person name="Szollosi G.J."/>
            <person name="Szarkandi J.G."/>
            <person name="Papp V."/>
            <person name="Albert L."/>
            <person name="Andreopoulos W."/>
            <person name="Angelini C."/>
            <person name="Antonin V."/>
            <person name="Barry K.W."/>
            <person name="Bougher N.L."/>
            <person name="Buchanan P."/>
            <person name="Buyck B."/>
            <person name="Bense V."/>
            <person name="Catcheside P."/>
            <person name="Chovatia M."/>
            <person name="Cooper J."/>
            <person name="Damon W."/>
            <person name="Desjardin D."/>
            <person name="Finy P."/>
            <person name="Geml J."/>
            <person name="Haridas S."/>
            <person name="Hughes K."/>
            <person name="Justo A."/>
            <person name="Karasinski D."/>
            <person name="Kautmanova I."/>
            <person name="Kiss B."/>
            <person name="Kocsube S."/>
            <person name="Kotiranta H."/>
            <person name="LaButti K.M."/>
            <person name="Lechner B.E."/>
            <person name="Liimatainen K."/>
            <person name="Lipzen A."/>
            <person name="Lukacs Z."/>
            <person name="Mihaltcheva S."/>
            <person name="Morgado L.N."/>
            <person name="Niskanen T."/>
            <person name="Noordeloos M.E."/>
            <person name="Ohm R.A."/>
            <person name="Ortiz-Santana B."/>
            <person name="Ovrebo C."/>
            <person name="Racz N."/>
            <person name="Riley R."/>
            <person name="Savchenko A."/>
            <person name="Shiryaev A."/>
            <person name="Soop K."/>
            <person name="Spirin V."/>
            <person name="Szebenyi C."/>
            <person name="Tomsovsky M."/>
            <person name="Tulloss R.E."/>
            <person name="Uehling J."/>
            <person name="Grigoriev I.V."/>
            <person name="Vagvolgyi C."/>
            <person name="Papp T."/>
            <person name="Martin F.M."/>
            <person name="Miettinen O."/>
            <person name="Hibbett D.S."/>
            <person name="Nagy L.G."/>
        </authorList>
    </citation>
    <scope>NUCLEOTIDE SEQUENCE [LARGE SCALE GENOMIC DNA]</scope>
    <source>
        <strain evidence="2 3">CBS 166.37</strain>
    </source>
</reference>
<accession>A0A5C3LPB6</accession>
<name>A0A5C3LPB6_9AGAR</name>
<evidence type="ECO:0000256" key="1">
    <source>
        <dbReference type="SAM" id="MobiDB-lite"/>
    </source>
</evidence>
<feature type="compositionally biased region" description="Basic and acidic residues" evidence="1">
    <location>
        <begin position="93"/>
        <end position="103"/>
    </location>
</feature>
<protein>
    <submittedName>
        <fullName evidence="2">Uncharacterized protein</fullName>
    </submittedName>
</protein>
<organism evidence="2 3">
    <name type="scientific">Crucibulum laeve</name>
    <dbReference type="NCBI Taxonomy" id="68775"/>
    <lineage>
        <taxon>Eukaryota</taxon>
        <taxon>Fungi</taxon>
        <taxon>Dikarya</taxon>
        <taxon>Basidiomycota</taxon>
        <taxon>Agaricomycotina</taxon>
        <taxon>Agaricomycetes</taxon>
        <taxon>Agaricomycetidae</taxon>
        <taxon>Agaricales</taxon>
        <taxon>Agaricineae</taxon>
        <taxon>Nidulariaceae</taxon>
        <taxon>Crucibulum</taxon>
    </lineage>
</organism>
<evidence type="ECO:0000313" key="2">
    <source>
        <dbReference type="EMBL" id="TFK34168.1"/>
    </source>
</evidence>
<evidence type="ECO:0000313" key="3">
    <source>
        <dbReference type="Proteomes" id="UP000308652"/>
    </source>
</evidence>
<proteinExistence type="predicted"/>
<dbReference type="Proteomes" id="UP000308652">
    <property type="component" value="Unassembled WGS sequence"/>
</dbReference>
<sequence>MLCLQEQSRLHIQTGMKAAIEMFIPRIGTHLSEEQAALEEMRTKEEEFQAQTSDAEIEREEHEGIAIPESLTPEKGDDDEAERTQSSGGRMKRFWEKPFARTPRERHRAARQGRSYGYHTAVNPYRYRKGRARLLYGTATILRHFGIFPGDVFCLIFFKNSAL</sequence>
<dbReference type="EMBL" id="ML213635">
    <property type="protein sequence ID" value="TFK34168.1"/>
    <property type="molecule type" value="Genomic_DNA"/>
</dbReference>
<feature type="region of interest" description="Disordered" evidence="1">
    <location>
        <begin position="47"/>
        <end position="112"/>
    </location>
</feature>
<gene>
    <name evidence="2" type="ORF">BDQ12DRAFT_669604</name>
</gene>